<gene>
    <name evidence="1" type="ORF">FEF34_38520</name>
</gene>
<dbReference type="AlphaFoldDB" id="A0A5R9DWQ1"/>
<dbReference type="RefSeq" id="WP_138058104.1">
    <property type="nucleotide sequence ID" value="NZ_VAWE01000002.1"/>
</dbReference>
<comment type="caution">
    <text evidence="1">The sequence shown here is derived from an EMBL/GenBank/DDBJ whole genome shotgun (WGS) entry which is preliminary data.</text>
</comment>
<reference evidence="1 2" key="1">
    <citation type="submission" date="2019-05" db="EMBL/GenBank/DDBJ databases">
        <title>Streptomyces marianii sp. nov., a novel marine actinomycete from southern coast of India.</title>
        <authorList>
            <person name="Iniyan A.M."/>
            <person name="Wink J."/>
            <person name="Ramprasad E."/>
            <person name="Ramana C.V."/>
            <person name="Bunk B."/>
            <person name="Sproer C."/>
            <person name="Joseph F.-J.R.S."/>
            <person name="Vincent S.G.P."/>
        </authorList>
    </citation>
    <scope>NUCLEOTIDE SEQUENCE [LARGE SCALE GENOMIC DNA]</scope>
    <source>
        <strain evidence="1 2">ICN19</strain>
    </source>
</reference>
<evidence type="ECO:0000313" key="2">
    <source>
        <dbReference type="Proteomes" id="UP000305921"/>
    </source>
</evidence>
<dbReference type="EMBL" id="VAWE01000002">
    <property type="protein sequence ID" value="TLQ39292.1"/>
    <property type="molecule type" value="Genomic_DNA"/>
</dbReference>
<accession>A0A5R9DWQ1</accession>
<sequence length="120" mass="13540">MPRPLGRHQITVLGALARHNRGSWDARCAWRFRSLACTVRVLDSLVQRGHVTRTSATERYTIAESGLNVLGWYTCEACTRLTRSPVIEEVSVSRRRVQCSWCHPGGAARPRAPRAERTAR</sequence>
<proteinExistence type="predicted"/>
<protein>
    <submittedName>
        <fullName evidence="1">Uncharacterized protein</fullName>
    </submittedName>
</protein>
<organism evidence="1 2">
    <name type="scientific">Streptomyces marianii</name>
    <dbReference type="NCBI Taxonomy" id="1817406"/>
    <lineage>
        <taxon>Bacteria</taxon>
        <taxon>Bacillati</taxon>
        <taxon>Actinomycetota</taxon>
        <taxon>Actinomycetes</taxon>
        <taxon>Kitasatosporales</taxon>
        <taxon>Streptomycetaceae</taxon>
        <taxon>Streptomyces</taxon>
    </lineage>
</organism>
<dbReference type="OrthoDB" id="4235825at2"/>
<keyword evidence="2" id="KW-1185">Reference proteome</keyword>
<dbReference type="Proteomes" id="UP000305921">
    <property type="component" value="Unassembled WGS sequence"/>
</dbReference>
<evidence type="ECO:0000313" key="1">
    <source>
        <dbReference type="EMBL" id="TLQ39292.1"/>
    </source>
</evidence>
<name>A0A5R9DWQ1_9ACTN</name>